<dbReference type="InterPro" id="IPR016167">
    <property type="entry name" value="FAD-bd_PCMH_sub1"/>
</dbReference>
<dbReference type="InterPro" id="IPR003170">
    <property type="entry name" value="MurB"/>
</dbReference>
<name>X0YFZ9_9ZZZZ</name>
<dbReference type="Gene3D" id="3.30.43.10">
    <property type="entry name" value="Uridine Diphospho-n-acetylenolpyruvylglucosamine Reductase, domain 2"/>
    <property type="match status" value="1"/>
</dbReference>
<dbReference type="Gene3D" id="3.30.465.10">
    <property type="match status" value="1"/>
</dbReference>
<organism evidence="2">
    <name type="scientific">marine sediment metagenome</name>
    <dbReference type="NCBI Taxonomy" id="412755"/>
    <lineage>
        <taxon>unclassified sequences</taxon>
        <taxon>metagenomes</taxon>
        <taxon>ecological metagenomes</taxon>
    </lineage>
</organism>
<dbReference type="InterPro" id="IPR016169">
    <property type="entry name" value="FAD-bd_PCMH_sub2"/>
</dbReference>
<protein>
    <recommendedName>
        <fullName evidence="1">FAD-binding PCMH-type domain-containing protein</fullName>
    </recommendedName>
</protein>
<comment type="caution">
    <text evidence="2">The sequence shown here is derived from an EMBL/GenBank/DDBJ whole genome shotgun (WGS) entry which is preliminary data.</text>
</comment>
<dbReference type="GO" id="GO:0071555">
    <property type="term" value="P:cell wall organization"/>
    <property type="evidence" value="ECO:0007669"/>
    <property type="project" value="TreeGrafter"/>
</dbReference>
<feature type="non-terminal residue" evidence="2">
    <location>
        <position position="223"/>
    </location>
</feature>
<dbReference type="InterPro" id="IPR016166">
    <property type="entry name" value="FAD-bd_PCMH"/>
</dbReference>
<dbReference type="GO" id="GO:0005829">
    <property type="term" value="C:cytosol"/>
    <property type="evidence" value="ECO:0007669"/>
    <property type="project" value="TreeGrafter"/>
</dbReference>
<dbReference type="HAMAP" id="MF_00037">
    <property type="entry name" value="MurB"/>
    <property type="match status" value="1"/>
</dbReference>
<evidence type="ECO:0000259" key="1">
    <source>
        <dbReference type="PROSITE" id="PS51387"/>
    </source>
</evidence>
<dbReference type="EMBL" id="BARS01049697">
    <property type="protein sequence ID" value="GAG35756.1"/>
    <property type="molecule type" value="Genomic_DNA"/>
</dbReference>
<dbReference type="Pfam" id="PF01565">
    <property type="entry name" value="FAD_binding_4"/>
    <property type="match status" value="1"/>
</dbReference>
<dbReference type="SUPFAM" id="SSF56176">
    <property type="entry name" value="FAD-binding/transporter-associated domain-like"/>
    <property type="match status" value="1"/>
</dbReference>
<dbReference type="GO" id="GO:0071949">
    <property type="term" value="F:FAD binding"/>
    <property type="evidence" value="ECO:0007669"/>
    <property type="project" value="InterPro"/>
</dbReference>
<dbReference type="PROSITE" id="PS51387">
    <property type="entry name" value="FAD_PCMH"/>
    <property type="match status" value="1"/>
</dbReference>
<dbReference type="PANTHER" id="PTHR21071:SF4">
    <property type="entry name" value="UDP-N-ACETYLENOLPYRUVOYLGLUCOSAMINE REDUCTASE"/>
    <property type="match status" value="1"/>
</dbReference>
<dbReference type="PANTHER" id="PTHR21071">
    <property type="entry name" value="UDP-N-ACETYLENOLPYRUVOYLGLUCOSAMINE REDUCTASE"/>
    <property type="match status" value="1"/>
</dbReference>
<feature type="domain" description="FAD-binding PCMH-type" evidence="1">
    <location>
        <begin position="25"/>
        <end position="191"/>
    </location>
</feature>
<dbReference type="InterPro" id="IPR036318">
    <property type="entry name" value="FAD-bd_PCMH-like_sf"/>
</dbReference>
<dbReference type="InterPro" id="IPR006094">
    <property type="entry name" value="Oxid_FAD_bind_N"/>
</dbReference>
<reference evidence="2" key="1">
    <citation type="journal article" date="2014" name="Front. Microbiol.">
        <title>High frequency of phylogenetically diverse reductive dehalogenase-homologous genes in deep subseafloor sedimentary metagenomes.</title>
        <authorList>
            <person name="Kawai M."/>
            <person name="Futagami T."/>
            <person name="Toyoda A."/>
            <person name="Takaki Y."/>
            <person name="Nishi S."/>
            <person name="Hori S."/>
            <person name="Arai W."/>
            <person name="Tsubouchi T."/>
            <person name="Morono Y."/>
            <person name="Uchiyama I."/>
            <person name="Ito T."/>
            <person name="Fujiyama A."/>
            <person name="Inagaki F."/>
            <person name="Takami H."/>
        </authorList>
    </citation>
    <scope>NUCLEOTIDE SEQUENCE</scope>
    <source>
        <strain evidence="2">Expedition CK06-06</strain>
    </source>
</reference>
<dbReference type="AlphaFoldDB" id="X0YFZ9"/>
<accession>X0YFZ9</accession>
<gene>
    <name evidence="2" type="ORF">S01H1_74293</name>
</gene>
<evidence type="ECO:0000313" key="2">
    <source>
        <dbReference type="EMBL" id="GAG35756.1"/>
    </source>
</evidence>
<proteinExistence type="inferred from homology"/>
<sequence>MSIFSGLDEIVETDYPLAKRTWYGLGGPADYLIRPQTVEQLKEVVQRCSENKIPIYVMGFGSNLLISDDGLRAAVIKLEAGQFAQTQFNLSEAGLTAWAGVELSRVVLTCVQKGLSGLEALTGIPGSVGGAIKMNAGGNFGDIGAAVETVTLMDAQGSVFEKSKPELVFDYRRTNITAKFILNAQLKLNAADPEQIMRTVKEIWIYKKNNQPLNTKNSGCIFK</sequence>
<dbReference type="GO" id="GO:0008762">
    <property type="term" value="F:UDP-N-acetylmuramate dehydrogenase activity"/>
    <property type="evidence" value="ECO:0007669"/>
    <property type="project" value="InterPro"/>
</dbReference>